<dbReference type="AlphaFoldDB" id="M2U1L9"/>
<dbReference type="GO" id="GO:0008757">
    <property type="term" value="F:S-adenosylmethionine-dependent methyltransferase activity"/>
    <property type="evidence" value="ECO:0007669"/>
    <property type="project" value="InterPro"/>
</dbReference>
<comment type="caution">
    <text evidence="3">The sequence shown here is derived from an EMBL/GenBank/DDBJ whole genome shotgun (WGS) entry which is preliminary data.</text>
</comment>
<keyword evidence="1" id="KW-0732">Signal</keyword>
<evidence type="ECO:0000313" key="3">
    <source>
        <dbReference type="EMBL" id="EMD81867.1"/>
    </source>
</evidence>
<keyword evidence="4" id="KW-1185">Reference proteome</keyword>
<dbReference type="OrthoDB" id="9342567at2"/>
<sequence>MPMRTMLMAALLAGTPLATTIAASASAAPVDAAQVAPMLAVADRSADDRALDALRDPAKAIAFMAVEPGDRVLDVFAGAGYYSELLGRLVGPDGFVIAQNPAGFAKRERIRTAVAARGYGERLPNVAAMNRDFDAVGLAPNSLDAALFHLVYHDLYFQNPEMSLPQSDPQKLLAEINRALRPSGTVTVIDHVGAKPTDPRAEVAAVHRIAPARVIQDFRKAGFDLVAEEIFFENPQDDVSRSVFDEPVRGKTNRFALRFAKAGDPNVRFIETETAMPDQPDPSAGMDAACDASAAATFVGQVYEEALKAQMVEAAGARTARVYDTNSAVTMDFRPDRLNIVTEPETRRILEVKCG</sequence>
<protein>
    <recommendedName>
        <fullName evidence="2">Methyltransferase type 11 domain-containing protein</fullName>
    </recommendedName>
</protein>
<dbReference type="Pfam" id="PF08241">
    <property type="entry name" value="Methyltransf_11"/>
    <property type="match status" value="1"/>
</dbReference>
<dbReference type="InterPro" id="IPR029063">
    <property type="entry name" value="SAM-dependent_MTases_sf"/>
</dbReference>
<evidence type="ECO:0000256" key="1">
    <source>
        <dbReference type="SAM" id="SignalP"/>
    </source>
</evidence>
<feature type="domain" description="Methyltransferase type 11" evidence="2">
    <location>
        <begin position="112"/>
        <end position="186"/>
    </location>
</feature>
<dbReference type="EMBL" id="AMRV01000013">
    <property type="protein sequence ID" value="EMD81867.1"/>
    <property type="molecule type" value="Genomic_DNA"/>
</dbReference>
<evidence type="ECO:0000313" key="4">
    <source>
        <dbReference type="Proteomes" id="UP000011717"/>
    </source>
</evidence>
<dbReference type="Gene3D" id="3.30.10.10">
    <property type="entry name" value="Trypsin Inhibitor V, subunit A"/>
    <property type="match status" value="1"/>
</dbReference>
<dbReference type="Gene3D" id="3.40.50.150">
    <property type="entry name" value="Vaccinia Virus protein VP39"/>
    <property type="match status" value="1"/>
</dbReference>
<evidence type="ECO:0000259" key="2">
    <source>
        <dbReference type="Pfam" id="PF08241"/>
    </source>
</evidence>
<proteinExistence type="predicted"/>
<dbReference type="SUPFAM" id="SSF53335">
    <property type="entry name" value="S-adenosyl-L-methionine-dependent methyltransferases"/>
    <property type="match status" value="1"/>
</dbReference>
<dbReference type="RefSeq" id="WP_008603727.1">
    <property type="nucleotide sequence ID" value="NZ_AMRV01000013.1"/>
</dbReference>
<dbReference type="InterPro" id="IPR021719">
    <property type="entry name" value="Prot_inh_I78"/>
</dbReference>
<dbReference type="Proteomes" id="UP000011717">
    <property type="component" value="Unassembled WGS sequence"/>
</dbReference>
<dbReference type="InterPro" id="IPR013216">
    <property type="entry name" value="Methyltransf_11"/>
</dbReference>
<dbReference type="Pfam" id="PF11720">
    <property type="entry name" value="Inhibitor_I78"/>
    <property type="match status" value="1"/>
</dbReference>
<reference evidence="3 4" key="1">
    <citation type="journal article" date="2013" name="Genome Announc.">
        <title>Draft Genome Sequence of Strain JLT2015T, Belonging to the Family Sphingomonadaceae of the Alphaproteobacteria.</title>
        <authorList>
            <person name="Tang K."/>
            <person name="Liu K."/>
            <person name="Li S."/>
            <person name="Jiao N."/>
        </authorList>
    </citation>
    <scope>NUCLEOTIDE SEQUENCE [LARGE SCALE GENOMIC DNA]</scope>
    <source>
        <strain evidence="3 4">JLT2015</strain>
    </source>
</reference>
<feature type="chain" id="PRO_5004026351" description="Methyltransferase type 11 domain-containing protein" evidence="1">
    <location>
        <begin position="28"/>
        <end position="355"/>
    </location>
</feature>
<gene>
    <name evidence="3" type="ORF">C725_2763</name>
</gene>
<accession>M2U1L9</accession>
<name>M2U1L9_9SPHN</name>
<organism evidence="3 4">
    <name type="scientific">Pacificimonas flava</name>
    <dbReference type="NCBI Taxonomy" id="1234595"/>
    <lineage>
        <taxon>Bacteria</taxon>
        <taxon>Pseudomonadati</taxon>
        <taxon>Pseudomonadota</taxon>
        <taxon>Alphaproteobacteria</taxon>
        <taxon>Sphingomonadales</taxon>
        <taxon>Sphingosinicellaceae</taxon>
        <taxon>Pacificimonas</taxon>
    </lineage>
</organism>
<feature type="signal peptide" evidence="1">
    <location>
        <begin position="1"/>
        <end position="27"/>
    </location>
</feature>